<reference evidence="1 2" key="1">
    <citation type="submission" date="2021-05" db="EMBL/GenBank/DDBJ databases">
        <title>Mycobacterium acidophilum sp. nov., an extremely acid-tolerant member of the genus Mycobacterium.</title>
        <authorList>
            <person name="Xia J."/>
        </authorList>
    </citation>
    <scope>NUCLEOTIDE SEQUENCE [LARGE SCALE GENOMIC DNA]</scope>
    <source>
        <strain evidence="1 2">M1</strain>
    </source>
</reference>
<dbReference type="Proteomes" id="UP001519535">
    <property type="component" value="Unassembled WGS sequence"/>
</dbReference>
<gene>
    <name evidence="1" type="ORF">KIH27_08080</name>
</gene>
<dbReference type="EMBL" id="JAHCLR010000012">
    <property type="protein sequence ID" value="MBS9533545.1"/>
    <property type="molecule type" value="Genomic_DNA"/>
</dbReference>
<evidence type="ECO:0000313" key="1">
    <source>
        <dbReference type="EMBL" id="MBS9533545.1"/>
    </source>
</evidence>
<sequence>MPISPAVAHHRAKIAAKSRVLAPDDPELATDRRDLRAANVEAYITKVLAERPPLTDEQRTRLAELLRPVRRVGAA</sequence>
<organism evidence="1 2">
    <name type="scientific">Mycolicibacter acidiphilus</name>
    <dbReference type="NCBI Taxonomy" id="2835306"/>
    <lineage>
        <taxon>Bacteria</taxon>
        <taxon>Bacillati</taxon>
        <taxon>Actinomycetota</taxon>
        <taxon>Actinomycetes</taxon>
        <taxon>Mycobacteriales</taxon>
        <taxon>Mycobacteriaceae</taxon>
        <taxon>Mycolicibacter</taxon>
    </lineage>
</organism>
<proteinExistence type="predicted"/>
<dbReference type="RefSeq" id="WP_214092427.1">
    <property type="nucleotide sequence ID" value="NZ_JAHCLR010000012.1"/>
</dbReference>
<keyword evidence="2" id="KW-1185">Reference proteome</keyword>
<evidence type="ECO:0008006" key="3">
    <source>
        <dbReference type="Google" id="ProtNLM"/>
    </source>
</evidence>
<name>A0ABS5RGX3_9MYCO</name>
<accession>A0ABS5RGX3</accession>
<comment type="caution">
    <text evidence="1">The sequence shown here is derived from an EMBL/GenBank/DDBJ whole genome shotgun (WGS) entry which is preliminary data.</text>
</comment>
<protein>
    <recommendedName>
        <fullName evidence="3">PhiRv1 phage protein</fullName>
    </recommendedName>
</protein>
<evidence type="ECO:0000313" key="2">
    <source>
        <dbReference type="Proteomes" id="UP001519535"/>
    </source>
</evidence>